<dbReference type="EMBL" id="SSMQ01000001">
    <property type="protein sequence ID" value="TKD13232.1"/>
    <property type="molecule type" value="Genomic_DNA"/>
</dbReference>
<keyword evidence="2" id="KW-1185">Reference proteome</keyword>
<gene>
    <name evidence="1" type="ORF">E8A74_01385</name>
</gene>
<organism evidence="1 2">
    <name type="scientific">Polyangium fumosum</name>
    <dbReference type="NCBI Taxonomy" id="889272"/>
    <lineage>
        <taxon>Bacteria</taxon>
        <taxon>Pseudomonadati</taxon>
        <taxon>Myxococcota</taxon>
        <taxon>Polyangia</taxon>
        <taxon>Polyangiales</taxon>
        <taxon>Polyangiaceae</taxon>
        <taxon>Polyangium</taxon>
    </lineage>
</organism>
<dbReference type="RefSeq" id="WP_136927048.1">
    <property type="nucleotide sequence ID" value="NZ_SSMQ01000001.1"/>
</dbReference>
<dbReference type="Gene3D" id="2.120.10.30">
    <property type="entry name" value="TolB, C-terminal domain"/>
    <property type="match status" value="1"/>
</dbReference>
<comment type="caution">
    <text evidence="1">The sequence shown here is derived from an EMBL/GenBank/DDBJ whole genome shotgun (WGS) entry which is preliminary data.</text>
</comment>
<reference evidence="1 2" key="1">
    <citation type="submission" date="2019-04" db="EMBL/GenBank/DDBJ databases">
        <authorList>
            <person name="Li Y."/>
            <person name="Wang J."/>
        </authorList>
    </citation>
    <scope>NUCLEOTIDE SEQUENCE [LARGE SCALE GENOMIC DNA]</scope>
    <source>
        <strain evidence="1 2">DSM 14668</strain>
    </source>
</reference>
<dbReference type="PROSITE" id="PS51257">
    <property type="entry name" value="PROKAR_LIPOPROTEIN"/>
    <property type="match status" value="1"/>
</dbReference>
<name>A0A4U1JKD9_9BACT</name>
<dbReference type="Proteomes" id="UP000309215">
    <property type="component" value="Unassembled WGS sequence"/>
</dbReference>
<dbReference type="InterPro" id="IPR011042">
    <property type="entry name" value="6-blade_b-propeller_TolB-like"/>
</dbReference>
<protein>
    <recommendedName>
        <fullName evidence="3">WD40 repeat domain-containing protein</fullName>
    </recommendedName>
</protein>
<evidence type="ECO:0000313" key="2">
    <source>
        <dbReference type="Proteomes" id="UP000309215"/>
    </source>
</evidence>
<accession>A0A4U1JKD9</accession>
<proteinExistence type="predicted"/>
<dbReference type="SUPFAM" id="SSF82171">
    <property type="entry name" value="DPP6 N-terminal domain-like"/>
    <property type="match status" value="1"/>
</dbReference>
<dbReference type="OrthoDB" id="5391607at2"/>
<sequence>MKARFLGLALLVSAGCGPSVVWLGHSPDRSHHIEVLESAGKQRVRVDGVDGAAYLGIGIESLVWSADGRRLAYPARREKGWSLVVDGRAGPTFDGVGEVVLSADGAHVAYAAHRRGVWFVVLDETPGPAFDAILEGTMLFGQGGRFAYVGKTGGSVRAVVDGVPGPRYDGIGALRFSEDGAAVAHVGRRGEEAFFWMNGRESPPAEAIAHHALGPRGGRHAYVAKRNGQWRVTVDGIESAPYARISEVLFSKGGAHVAYAGRRADGEVLVLDAVEGPPYEEIAPGSLVFGAESGPVAYAARRGRGWHIVVNGEEGSAYDAVDRPVFARRGTKFGYVAASRGARFVVIDGREERPFAWAGDLTFSADGRYHAYLADDGERMRVVHDGASTSFDSVIAGTLVHAEEGPGWACLVVDKAARKLFIVIDGAKKRPLDAEELAAAMTQPKFEARFARAEDAELLRRWVAAELVLSRRPPAPAR</sequence>
<dbReference type="AlphaFoldDB" id="A0A4U1JKD9"/>
<evidence type="ECO:0008006" key="3">
    <source>
        <dbReference type="Google" id="ProtNLM"/>
    </source>
</evidence>
<evidence type="ECO:0000313" key="1">
    <source>
        <dbReference type="EMBL" id="TKD13232.1"/>
    </source>
</evidence>